<dbReference type="AlphaFoldDB" id="A0A814BM39"/>
<feature type="coiled-coil region" evidence="1">
    <location>
        <begin position="93"/>
        <end position="120"/>
    </location>
</feature>
<evidence type="ECO:0000313" key="3">
    <source>
        <dbReference type="Proteomes" id="UP000663879"/>
    </source>
</evidence>
<sequence length="832" mass="98501">MDPNDLICIRNILNKIIEIEKSNHLETILDDLKTISINFDKLHWDSRDQNLIRNRHGFKNRSKRNIENIQGAKIDFEIFTTFKETFVFQYLPINILENVIDQVKESISNLKEKINIVLEDPDGEKNMSSTQKRECFLFELCCYMNDKLRISFIISELNNLKEFEQPLDIKENRYRYGFIFIRIGETARKISEKLITNQDLKLFFNYLYQLRMLAVKTDLLNNTNDTRLNIIKTKVLEKSILNKIIGLLNVVNDSIKFNSNYSIFLTTDSLNKLNTLNEHFMSYDSNDPHVKFSNKLNANLLKDTTTEKIEQIKIILSNPKSSELTTYNFGIDSRIKAKLKKAKVFKKDLVDRNLLYIIVKKLSTEFIKIIDEWQNKIQLLQMIPSLSQETIDKIKEIKNIEAKENSDADKLIQEFFDLALLFNTQDFYLKLIGENQKYIDNNNIFSYKNEFLNDEQIYELLDFLCSKLSNLNVKDNIYYNVICVSITIVAPYFEKIFKDISISKDLNPIWDYYWLPVVKLRNRLIHHENLEHEKIVDFNSIILSWLVTWKMLEVFKDRKRLVEAFEIGKNLYLFLQSTQLFNEIFYNLNLVLPLVSVFNLRSFTISFTDLVLFEVYFFHEKFYFFRISTLTGQMTILKINQMELLINNYQSNIIVYKKTKVNYTKIKIVIGSKFNTNVINNLIDNNHILSYNNCQSLSSSCYFLQTTAQRMRTSNGNPRSEYLKITRPIYNLHAFSRLLNACRIQTCFTGSMENKTTINVLFINKDQFASRKTGERIPLKLLDEYLIMSLKNKRKIIEKYNHSSIYKKIFIEDDKSKGRDIFYKSLFLIQEI</sequence>
<evidence type="ECO:0000256" key="1">
    <source>
        <dbReference type="SAM" id="Coils"/>
    </source>
</evidence>
<evidence type="ECO:0000313" key="2">
    <source>
        <dbReference type="EMBL" id="CAF0931698.1"/>
    </source>
</evidence>
<dbReference type="EMBL" id="CAJNOC010002417">
    <property type="protein sequence ID" value="CAF0931698.1"/>
    <property type="molecule type" value="Genomic_DNA"/>
</dbReference>
<dbReference type="Proteomes" id="UP000663879">
    <property type="component" value="Unassembled WGS sequence"/>
</dbReference>
<protein>
    <submittedName>
        <fullName evidence="2">Uncharacterized protein</fullName>
    </submittedName>
</protein>
<proteinExistence type="predicted"/>
<gene>
    <name evidence="2" type="ORF">OXX778_LOCUS12942</name>
</gene>
<keyword evidence="1" id="KW-0175">Coiled coil</keyword>
<name>A0A814BM39_9BILA</name>
<accession>A0A814BM39</accession>
<keyword evidence="3" id="KW-1185">Reference proteome</keyword>
<reference evidence="2" key="1">
    <citation type="submission" date="2021-02" db="EMBL/GenBank/DDBJ databases">
        <authorList>
            <person name="Nowell W R."/>
        </authorList>
    </citation>
    <scope>NUCLEOTIDE SEQUENCE</scope>
    <source>
        <strain evidence="2">Ploen Becks lab</strain>
    </source>
</reference>
<comment type="caution">
    <text evidence="2">The sequence shown here is derived from an EMBL/GenBank/DDBJ whole genome shotgun (WGS) entry which is preliminary data.</text>
</comment>
<organism evidence="2 3">
    <name type="scientific">Brachionus calyciflorus</name>
    <dbReference type="NCBI Taxonomy" id="104777"/>
    <lineage>
        <taxon>Eukaryota</taxon>
        <taxon>Metazoa</taxon>
        <taxon>Spiralia</taxon>
        <taxon>Gnathifera</taxon>
        <taxon>Rotifera</taxon>
        <taxon>Eurotatoria</taxon>
        <taxon>Monogononta</taxon>
        <taxon>Pseudotrocha</taxon>
        <taxon>Ploima</taxon>
        <taxon>Brachionidae</taxon>
        <taxon>Brachionus</taxon>
    </lineage>
</organism>